<gene>
    <name evidence="1" type="ORF">OM076_18780</name>
</gene>
<proteinExistence type="predicted"/>
<comment type="caution">
    <text evidence="1">The sequence shown here is derived from an EMBL/GenBank/DDBJ whole genome shotgun (WGS) entry which is preliminary data.</text>
</comment>
<organism evidence="1 2">
    <name type="scientific">Solirubrobacter ginsenosidimutans</name>
    <dbReference type="NCBI Taxonomy" id="490573"/>
    <lineage>
        <taxon>Bacteria</taxon>
        <taxon>Bacillati</taxon>
        <taxon>Actinomycetota</taxon>
        <taxon>Thermoleophilia</taxon>
        <taxon>Solirubrobacterales</taxon>
        <taxon>Solirubrobacteraceae</taxon>
        <taxon>Solirubrobacter</taxon>
    </lineage>
</organism>
<evidence type="ECO:0000313" key="2">
    <source>
        <dbReference type="Proteomes" id="UP001149140"/>
    </source>
</evidence>
<dbReference type="EMBL" id="JAPDOD010000017">
    <property type="protein sequence ID" value="MDA0162324.1"/>
    <property type="molecule type" value="Genomic_DNA"/>
</dbReference>
<dbReference type="Proteomes" id="UP001149140">
    <property type="component" value="Unassembled WGS sequence"/>
</dbReference>
<evidence type="ECO:0000313" key="1">
    <source>
        <dbReference type="EMBL" id="MDA0162324.1"/>
    </source>
</evidence>
<reference evidence="1" key="1">
    <citation type="submission" date="2022-10" db="EMBL/GenBank/DDBJ databases">
        <title>The WGS of Solirubrobacter ginsenosidimutans DSM 21036.</title>
        <authorList>
            <person name="Jiang Z."/>
        </authorList>
    </citation>
    <scope>NUCLEOTIDE SEQUENCE</scope>
    <source>
        <strain evidence="1">DSM 21036</strain>
    </source>
</reference>
<accession>A0A9X3MTI4</accession>
<name>A0A9X3MTI4_9ACTN</name>
<dbReference type="RefSeq" id="WP_270041562.1">
    <property type="nucleotide sequence ID" value="NZ_JAPDOD010000017.1"/>
</dbReference>
<sequence>MEPTEFEAWGKVVVDVAAERILAAIPAAQKPEPGKTARRSLASMGYISRHMLFLQPDLLAPRALWLFVVPKGHTYDFRPPHDRVGAGLMHNATDELSPSRFAAGMQRSGNFTWKVHLDARYEGYRLGIRVTPEEEAAEAVAEDLSGQVLSSLERIGLLAPAG</sequence>
<dbReference type="AlphaFoldDB" id="A0A9X3MTI4"/>
<keyword evidence="2" id="KW-1185">Reference proteome</keyword>
<protein>
    <submittedName>
        <fullName evidence="1">Uncharacterized protein</fullName>
    </submittedName>
</protein>